<feature type="domain" description="HNH nuclease" evidence="3">
    <location>
        <begin position="426"/>
        <end position="476"/>
    </location>
</feature>
<evidence type="ECO:0000313" key="4">
    <source>
        <dbReference type="EMBL" id="TKK80331.1"/>
    </source>
</evidence>
<feature type="compositionally biased region" description="Low complexity" evidence="2">
    <location>
        <begin position="235"/>
        <end position="245"/>
    </location>
</feature>
<feature type="compositionally biased region" description="Polar residues" evidence="2">
    <location>
        <begin position="287"/>
        <end position="302"/>
    </location>
</feature>
<dbReference type="AlphaFoldDB" id="A0A4U3LW29"/>
<feature type="compositionally biased region" description="Pro residues" evidence="2">
    <location>
        <begin position="535"/>
        <end position="564"/>
    </location>
</feature>
<dbReference type="InterPro" id="IPR002711">
    <property type="entry name" value="HNH"/>
</dbReference>
<dbReference type="CDD" id="cd00085">
    <property type="entry name" value="HNHc"/>
    <property type="match status" value="1"/>
</dbReference>
<comment type="similarity">
    <text evidence="1">Belongs to the Rv1128c/1148c/1588c/1702c/1945/3466 family.</text>
</comment>
<accession>A0A4U3LW29</accession>
<dbReference type="Proteomes" id="UP000305836">
    <property type="component" value="Unassembled WGS sequence"/>
</dbReference>
<dbReference type="GO" id="GO:0003676">
    <property type="term" value="F:nucleic acid binding"/>
    <property type="evidence" value="ECO:0007669"/>
    <property type="project" value="InterPro"/>
</dbReference>
<name>A0A4U3LW29_9ACTN</name>
<dbReference type="GO" id="GO:0004519">
    <property type="term" value="F:endonuclease activity"/>
    <property type="evidence" value="ECO:0007669"/>
    <property type="project" value="InterPro"/>
</dbReference>
<protein>
    <submittedName>
        <fullName evidence="4">DUF222 domain-containing protein</fullName>
    </submittedName>
</protein>
<reference evidence="4 5" key="1">
    <citation type="submission" date="2019-04" db="EMBL/GenBank/DDBJ databases">
        <title>Kribbella sp. NEAU-THZ 27 nov., a novel actinomycete isolated from soil.</title>
        <authorList>
            <person name="Duan L."/>
        </authorList>
    </citation>
    <scope>NUCLEOTIDE SEQUENCE [LARGE SCALE GENOMIC DNA]</scope>
    <source>
        <strain evidence="5">NEAU-THZ27</strain>
    </source>
</reference>
<dbReference type="OrthoDB" id="3634417at2"/>
<feature type="compositionally biased region" description="Polar residues" evidence="2">
    <location>
        <begin position="516"/>
        <end position="527"/>
    </location>
</feature>
<keyword evidence="5" id="KW-1185">Reference proteome</keyword>
<dbReference type="RefSeq" id="WP_137255269.1">
    <property type="nucleotide sequence ID" value="NZ_SZPZ01000002.1"/>
</dbReference>
<feature type="compositionally biased region" description="Basic and acidic residues" evidence="2">
    <location>
        <begin position="583"/>
        <end position="597"/>
    </location>
</feature>
<feature type="region of interest" description="Disordered" evidence="2">
    <location>
        <begin position="496"/>
        <end position="597"/>
    </location>
</feature>
<dbReference type="GO" id="GO:0008270">
    <property type="term" value="F:zinc ion binding"/>
    <property type="evidence" value="ECO:0007669"/>
    <property type="project" value="InterPro"/>
</dbReference>
<feature type="compositionally biased region" description="Pro residues" evidence="2">
    <location>
        <begin position="246"/>
        <end position="259"/>
    </location>
</feature>
<comment type="caution">
    <text evidence="4">The sequence shown here is derived from an EMBL/GenBank/DDBJ whole genome shotgun (WGS) entry which is preliminary data.</text>
</comment>
<dbReference type="InterPro" id="IPR003870">
    <property type="entry name" value="DUF222"/>
</dbReference>
<evidence type="ECO:0000256" key="2">
    <source>
        <dbReference type="SAM" id="MobiDB-lite"/>
    </source>
</evidence>
<feature type="region of interest" description="Disordered" evidence="2">
    <location>
        <begin position="235"/>
        <end position="305"/>
    </location>
</feature>
<dbReference type="InterPro" id="IPR003615">
    <property type="entry name" value="HNH_nuc"/>
</dbReference>
<dbReference type="Pfam" id="PF01844">
    <property type="entry name" value="HNH"/>
    <property type="match status" value="1"/>
</dbReference>
<dbReference type="Gene3D" id="1.10.30.50">
    <property type="match status" value="1"/>
</dbReference>
<dbReference type="Pfam" id="PF02720">
    <property type="entry name" value="DUF222"/>
    <property type="match status" value="2"/>
</dbReference>
<evidence type="ECO:0000259" key="3">
    <source>
        <dbReference type="SMART" id="SM00507"/>
    </source>
</evidence>
<dbReference type="SMART" id="SM00507">
    <property type="entry name" value="HNHc"/>
    <property type="match status" value="1"/>
</dbReference>
<organism evidence="4 5">
    <name type="scientific">Kribbella jiaozuonensis</name>
    <dbReference type="NCBI Taxonomy" id="2575441"/>
    <lineage>
        <taxon>Bacteria</taxon>
        <taxon>Bacillati</taxon>
        <taxon>Actinomycetota</taxon>
        <taxon>Actinomycetes</taxon>
        <taxon>Propionibacteriales</taxon>
        <taxon>Kribbellaceae</taxon>
        <taxon>Kribbella</taxon>
    </lineage>
</organism>
<evidence type="ECO:0000256" key="1">
    <source>
        <dbReference type="ARBA" id="ARBA00023450"/>
    </source>
</evidence>
<proteinExistence type="inferred from homology"/>
<sequence length="597" mass="63536">MELVGRPVWSMSGSEMLSTLDQLDALLARLQTQRLEVIAGLDTVGYAEEIGAHDTVQLLAFRYRLDRSEARRDVRLAKALPKYRAVSAGLPDVDQDEATEYLRPAQADAIVSALERVPDTVPIEDIDVAERELVGLARHLSPAELRKAGQRVRDLLDTDGPEPDEHKAYAREALTLSTAPNGVTFRGYLANENAELLRSLIHAGARPHKTTDGDLDPRPRDKRQADALTTALTIAATTMDTTTPSPSTPTPDPTQPGTPPAHQTEGDVTHCPARPTNAPTPGAVATDATQQGMPPSRQSGGNVTDCATRPTNAPAMGAVPTDATQPGTIPSRQTGGDATHCAVRPTDGPGGLVPGFGAKANITVTIDLEDLKSAAAHAIGDTVYGDGLSAATIRRLACDARILPLVLGSNSEPLDVGRSERLVTRAMRRALNARDKGCVVCGAPPIMCDAHHLVSWIDGGETKISNLALLCRRHHIDLHAGDWTITITHGKVSVSRPTWADRPNHATPLDAKTPPDLTSSLHETTTFAIWGNPQPTTPTPPTAPQNHPPHPNPWPDPPPPPPTDPWSDPQTNPAAGPWADPGADSRTDAPVRARTDS</sequence>
<evidence type="ECO:0000313" key="5">
    <source>
        <dbReference type="Proteomes" id="UP000305836"/>
    </source>
</evidence>
<feature type="compositionally biased region" description="Low complexity" evidence="2">
    <location>
        <begin position="565"/>
        <end position="582"/>
    </location>
</feature>
<gene>
    <name evidence="4" type="ORF">FDA38_18615</name>
</gene>
<dbReference type="EMBL" id="SZPZ01000002">
    <property type="protein sequence ID" value="TKK80331.1"/>
    <property type="molecule type" value="Genomic_DNA"/>
</dbReference>